<feature type="region of interest" description="Disordered" evidence="1">
    <location>
        <begin position="218"/>
        <end position="237"/>
    </location>
</feature>
<dbReference type="InterPro" id="IPR013783">
    <property type="entry name" value="Ig-like_fold"/>
</dbReference>
<dbReference type="GeneID" id="3923215"/>
<protein>
    <recommendedName>
        <fullName evidence="4">IPT/TIG domain-containing protein</fullName>
    </recommendedName>
</protein>
<dbReference type="eggNOG" id="arCOG08038">
    <property type="taxonomic scope" value="Archaea"/>
</dbReference>
<dbReference type="Proteomes" id="UP000001941">
    <property type="component" value="Chromosome"/>
</dbReference>
<dbReference type="EnsemblBacteria" id="ABD41269">
    <property type="protein sequence ID" value="ABD41269"/>
    <property type="gene ID" value="Mhun_1538"/>
</dbReference>
<dbReference type="OrthoDB" id="117382at2157"/>
<sequence>MFDGIMGIHAQRSAFDGVYRYFLTILFLILFSSSAHAAVSEEQIIFNGPFFENFGHGFTNWTGDSAPPSGTMLLKGSLSAFPDEVAPGDEVEFTLNLDVSAMTIAGKDGAVLKNTQDRLWSLDTVKLLGERINFTVIPDSELLGIGVGSQVPGLILRSTRRSVMVPIPETVQPGVYSIRAGAGSDMRTGVVNITVLNGSKPFPEDDLNASVDIPLTPEITPTPEVPPKQTPEEPVSDPRFAGMSEKIVNERGIHVTSIYPYSGGAGNTMGIKIYGDHFSSPVYVTLVKDNVGIEAYNYCFTENQKYGVVMIDIPSDAEQGTWNLVITTKTGKATVPFEITGKQIPPVIISVEAPVLTPDKASDVTITGREFMEPCEVLLAGDSLTWFSYQPKPVLTHNTIKIRVKIDAPLSDEVKSGKLDLCVINNDGVSSVYKKAIAFTVES</sequence>
<dbReference type="STRING" id="323259.Mhun_1538"/>
<evidence type="ECO:0000313" key="2">
    <source>
        <dbReference type="EMBL" id="ABD41269.1"/>
    </source>
</evidence>
<dbReference type="InParanoid" id="Q2FNV5"/>
<dbReference type="EMBL" id="CP000254">
    <property type="protein sequence ID" value="ABD41269.1"/>
    <property type="molecule type" value="Genomic_DNA"/>
</dbReference>
<organism evidence="2 3">
    <name type="scientific">Methanospirillum hungatei JF-1 (strain ATCC 27890 / DSM 864 / NBRC 100397 / JF-1)</name>
    <dbReference type="NCBI Taxonomy" id="323259"/>
    <lineage>
        <taxon>Archaea</taxon>
        <taxon>Methanobacteriati</taxon>
        <taxon>Methanobacteriota</taxon>
        <taxon>Stenosarchaea group</taxon>
        <taxon>Methanomicrobia</taxon>
        <taxon>Methanomicrobiales</taxon>
        <taxon>Methanospirillaceae</taxon>
        <taxon>Methanospirillum</taxon>
    </lineage>
</organism>
<dbReference type="AlphaFoldDB" id="Q2FNV5"/>
<keyword evidence="3" id="KW-1185">Reference proteome</keyword>
<evidence type="ECO:0000256" key="1">
    <source>
        <dbReference type="SAM" id="MobiDB-lite"/>
    </source>
</evidence>
<proteinExistence type="predicted"/>
<name>Q2FNV5_METHJ</name>
<reference evidence="3" key="1">
    <citation type="journal article" date="2016" name="Stand. Genomic Sci.">
        <title>Complete genome sequence of Methanospirillum hungatei type strain JF1.</title>
        <authorList>
            <person name="Gunsalus R.P."/>
            <person name="Cook L.E."/>
            <person name="Crable B."/>
            <person name="Rohlin L."/>
            <person name="McDonald E."/>
            <person name="Mouttaki H."/>
            <person name="Sieber J.R."/>
            <person name="Poweleit N."/>
            <person name="Zhou H."/>
            <person name="Lapidus A.L."/>
            <person name="Daligault H.E."/>
            <person name="Land M."/>
            <person name="Gilna P."/>
            <person name="Ivanova N."/>
            <person name="Kyrpides N."/>
            <person name="Culley D.E."/>
            <person name="McInerney M.J."/>
        </authorList>
    </citation>
    <scope>NUCLEOTIDE SEQUENCE [LARGE SCALE GENOMIC DNA]</scope>
    <source>
        <strain evidence="3">ATCC 27890 / DSM 864 / NBRC 100397 / JF-1</strain>
    </source>
</reference>
<dbReference type="Gene3D" id="2.60.40.10">
    <property type="entry name" value="Immunoglobulins"/>
    <property type="match status" value="1"/>
</dbReference>
<dbReference type="HOGENOM" id="CLU_617683_0_0_2"/>
<dbReference type="KEGG" id="mhu:Mhun_1538"/>
<evidence type="ECO:0000313" key="3">
    <source>
        <dbReference type="Proteomes" id="UP000001941"/>
    </source>
</evidence>
<gene>
    <name evidence="2" type="ordered locus">Mhun_1538</name>
</gene>
<accession>Q2FNV5</accession>
<dbReference type="RefSeq" id="WP_011448534.1">
    <property type="nucleotide sequence ID" value="NC_007796.1"/>
</dbReference>
<evidence type="ECO:0008006" key="4">
    <source>
        <dbReference type="Google" id="ProtNLM"/>
    </source>
</evidence>